<dbReference type="Proteomes" id="UP000072660">
    <property type="component" value="Unassembled WGS sequence"/>
</dbReference>
<keyword evidence="10" id="KW-1185">Reference proteome</keyword>
<dbReference type="PANTHER" id="PTHR47737:SF1">
    <property type="entry name" value="GLYCINE BETAINE_PROLINE BETAINE TRANSPORT SYSTEM PERMEASE PROTEIN PROW"/>
    <property type="match status" value="1"/>
</dbReference>
<accession>A0A139STH8</accession>
<evidence type="ECO:0000256" key="2">
    <source>
        <dbReference type="ARBA" id="ARBA00022448"/>
    </source>
</evidence>
<evidence type="ECO:0000313" key="9">
    <source>
        <dbReference type="EMBL" id="KXU37782.1"/>
    </source>
</evidence>
<evidence type="ECO:0000256" key="4">
    <source>
        <dbReference type="ARBA" id="ARBA00022692"/>
    </source>
</evidence>
<feature type="transmembrane region" description="Helical" evidence="7">
    <location>
        <begin position="94"/>
        <end position="118"/>
    </location>
</feature>
<keyword evidence="5 7" id="KW-1133">Transmembrane helix</keyword>
<evidence type="ECO:0000256" key="1">
    <source>
        <dbReference type="ARBA" id="ARBA00004651"/>
    </source>
</evidence>
<dbReference type="PROSITE" id="PS50928">
    <property type="entry name" value="ABC_TM1"/>
    <property type="match status" value="1"/>
</dbReference>
<keyword evidence="6 7" id="KW-0472">Membrane</keyword>
<evidence type="ECO:0000256" key="5">
    <source>
        <dbReference type="ARBA" id="ARBA00022989"/>
    </source>
</evidence>
<comment type="similarity">
    <text evidence="7">Belongs to the binding-protein-dependent transport system permease family.</text>
</comment>
<dbReference type="InterPro" id="IPR035906">
    <property type="entry name" value="MetI-like_sf"/>
</dbReference>
<dbReference type="CDD" id="cd06261">
    <property type="entry name" value="TM_PBP2"/>
    <property type="match status" value="1"/>
</dbReference>
<evidence type="ECO:0000256" key="7">
    <source>
        <dbReference type="RuleBase" id="RU363032"/>
    </source>
</evidence>
<keyword evidence="3" id="KW-1003">Cell membrane</keyword>
<dbReference type="GO" id="GO:0031460">
    <property type="term" value="P:glycine betaine transport"/>
    <property type="evidence" value="ECO:0007669"/>
    <property type="project" value="TreeGrafter"/>
</dbReference>
<dbReference type="EMBL" id="LSZO01000159">
    <property type="protein sequence ID" value="KXU37782.1"/>
    <property type="molecule type" value="Genomic_DNA"/>
</dbReference>
<keyword evidence="4 7" id="KW-0812">Transmembrane</keyword>
<evidence type="ECO:0000259" key="8">
    <source>
        <dbReference type="PROSITE" id="PS50928"/>
    </source>
</evidence>
<dbReference type="RefSeq" id="WP_068390468.1">
    <property type="nucleotide sequence ID" value="NZ_LSZO01000159.1"/>
</dbReference>
<evidence type="ECO:0000313" key="10">
    <source>
        <dbReference type="Proteomes" id="UP000072660"/>
    </source>
</evidence>
<feature type="domain" description="ABC transmembrane type-1" evidence="8">
    <location>
        <begin position="91"/>
        <end position="270"/>
    </location>
</feature>
<feature type="transmembrane region" description="Helical" evidence="7">
    <location>
        <begin position="205"/>
        <end position="231"/>
    </location>
</feature>
<evidence type="ECO:0000256" key="3">
    <source>
        <dbReference type="ARBA" id="ARBA00022475"/>
    </source>
</evidence>
<feature type="transmembrane region" description="Helical" evidence="7">
    <location>
        <begin position="52"/>
        <end position="82"/>
    </location>
</feature>
<proteinExistence type="inferred from homology"/>
<protein>
    <submittedName>
        <fullName evidence="9">ABC transporter permease</fullName>
    </submittedName>
</protein>
<comment type="subcellular location">
    <subcellularLocation>
        <location evidence="1 7">Cell membrane</location>
        <topology evidence="1 7">Multi-pass membrane protein</topology>
    </subcellularLocation>
</comment>
<dbReference type="OrthoDB" id="9815258at2"/>
<dbReference type="AlphaFoldDB" id="A0A139STH8"/>
<dbReference type="SUPFAM" id="SSF161098">
    <property type="entry name" value="MetI-like"/>
    <property type="match status" value="1"/>
</dbReference>
<gene>
    <name evidence="9" type="ORF">AXE65_02810</name>
</gene>
<dbReference type="InterPro" id="IPR000515">
    <property type="entry name" value="MetI-like"/>
</dbReference>
<comment type="caution">
    <text evidence="9">The sequence shown here is derived from an EMBL/GenBank/DDBJ whole genome shotgun (WGS) entry which is preliminary data.</text>
</comment>
<keyword evidence="2 7" id="KW-0813">Transport</keyword>
<dbReference type="GO" id="GO:0005275">
    <property type="term" value="F:amine transmembrane transporter activity"/>
    <property type="evidence" value="ECO:0007669"/>
    <property type="project" value="TreeGrafter"/>
</dbReference>
<reference evidence="9 10" key="1">
    <citation type="submission" date="2016-02" db="EMBL/GenBank/DDBJ databases">
        <authorList>
            <person name="Wen L."/>
            <person name="He K."/>
            <person name="Yang H."/>
        </authorList>
    </citation>
    <scope>NUCLEOTIDE SEQUENCE [LARGE SCALE GENOMIC DNA]</scope>
    <source>
        <strain evidence="9 10">CV58</strain>
    </source>
</reference>
<dbReference type="GO" id="GO:0043190">
    <property type="term" value="C:ATP-binding cassette (ABC) transporter complex"/>
    <property type="evidence" value="ECO:0007669"/>
    <property type="project" value="TreeGrafter"/>
</dbReference>
<name>A0A139STH8_9GAMM</name>
<dbReference type="GO" id="GO:0015871">
    <property type="term" value="P:choline transport"/>
    <property type="evidence" value="ECO:0007669"/>
    <property type="project" value="TreeGrafter"/>
</dbReference>
<feature type="transmembrane region" description="Helical" evidence="7">
    <location>
        <begin position="251"/>
        <end position="269"/>
    </location>
</feature>
<sequence>MDISKITEWLDEQINDGYFWLTDHASSLFDSFRSLLDGLFGIIDKLLALPPWWAVVLLVLLAGWFLLGRVFAIGAALGLVLCQAMGLWSETMTTLTLVFSATLMALIIGIPLGVLAGLSVGLSRASDVVLDFIQTMPAYIWLLPGLVLLGYGPATAMAATCLVAIPPAMRLTAHGIRMTPTAFRELATALGMKPLQALFKIRLPFALPSILAGVNQSLMLGFGMVVIAGIVGSGGLGQTVYNAVINLQIDQSINAGIAIVVLSIVLDRFTQRLAKGGAK</sequence>
<feature type="transmembrane region" description="Helical" evidence="7">
    <location>
        <begin position="138"/>
        <end position="165"/>
    </location>
</feature>
<dbReference type="PANTHER" id="PTHR47737">
    <property type="entry name" value="GLYCINE BETAINE/PROLINE BETAINE TRANSPORT SYSTEM PERMEASE PROTEIN PROW"/>
    <property type="match status" value="1"/>
</dbReference>
<dbReference type="Gene3D" id="1.10.3720.10">
    <property type="entry name" value="MetI-like"/>
    <property type="match status" value="1"/>
</dbReference>
<dbReference type="GO" id="GO:0015226">
    <property type="term" value="F:carnitine transmembrane transporter activity"/>
    <property type="evidence" value="ECO:0007669"/>
    <property type="project" value="TreeGrafter"/>
</dbReference>
<dbReference type="Pfam" id="PF00528">
    <property type="entry name" value="BPD_transp_1"/>
    <property type="match status" value="1"/>
</dbReference>
<organism evidence="9 10">
    <name type="scientific">Ventosimonas gracilis</name>
    <dbReference type="NCBI Taxonomy" id="1680762"/>
    <lineage>
        <taxon>Bacteria</taxon>
        <taxon>Pseudomonadati</taxon>
        <taxon>Pseudomonadota</taxon>
        <taxon>Gammaproteobacteria</taxon>
        <taxon>Pseudomonadales</taxon>
        <taxon>Ventosimonadaceae</taxon>
        <taxon>Ventosimonas</taxon>
    </lineage>
</organism>
<evidence type="ECO:0000256" key="6">
    <source>
        <dbReference type="ARBA" id="ARBA00023136"/>
    </source>
</evidence>